<keyword evidence="2" id="KW-1185">Reference proteome</keyword>
<dbReference type="RefSeq" id="WP_016917813.1">
    <property type="nucleotide sequence ID" value="NZ_CP044331.1"/>
</dbReference>
<proteinExistence type="predicted"/>
<name>A0A6B8M6W2_9HYPH</name>
<evidence type="ECO:0000313" key="1">
    <source>
        <dbReference type="EMBL" id="QGM97752.1"/>
    </source>
</evidence>
<reference evidence="1 2" key="1">
    <citation type="submission" date="2019-09" db="EMBL/GenBank/DDBJ databases">
        <title>Isolation and complete genome sequencing of Methylocystis species.</title>
        <authorList>
            <person name="Rumah B.L."/>
            <person name="Stead C.E."/>
            <person name="Stevens B.C."/>
            <person name="Minton N.P."/>
            <person name="Grosse-Honebrink A."/>
            <person name="Zhang Y."/>
        </authorList>
    </citation>
    <scope>NUCLEOTIDE SEQUENCE [LARGE SCALE GENOMIC DNA]</scope>
    <source>
        <strain evidence="1 2">BRCS2</strain>
    </source>
</reference>
<protein>
    <submittedName>
        <fullName evidence="1">Uncharacterized protein</fullName>
    </submittedName>
</protein>
<organism evidence="1 2">
    <name type="scientific">Methylocystis parvus</name>
    <dbReference type="NCBI Taxonomy" id="134"/>
    <lineage>
        <taxon>Bacteria</taxon>
        <taxon>Pseudomonadati</taxon>
        <taxon>Pseudomonadota</taxon>
        <taxon>Alphaproteobacteria</taxon>
        <taxon>Hyphomicrobiales</taxon>
        <taxon>Methylocystaceae</taxon>
        <taxon>Methylocystis</taxon>
    </lineage>
</organism>
<gene>
    <name evidence="1" type="ORF">F7D14_09915</name>
</gene>
<evidence type="ECO:0000313" key="2">
    <source>
        <dbReference type="Proteomes" id="UP000422569"/>
    </source>
</evidence>
<dbReference type="EMBL" id="CP044331">
    <property type="protein sequence ID" value="QGM97752.1"/>
    <property type="molecule type" value="Genomic_DNA"/>
</dbReference>
<dbReference type="KEGG" id="mpar:F7D14_09915"/>
<accession>A0A6B8M6W2</accession>
<sequence length="145" mass="15259">MSAESPTAEICHVMPGRTRLRIAERRGDAAFFASIASGASALPGVRNVEVKPLTGSVLIQHWGPFDNLAAAAREAGLFAVSEAAAPSEASAEREVDPKLLAALALGGLALWQMSREKVFPPALTLLWYATNLGGLWKNGPPPEGE</sequence>
<dbReference type="AlphaFoldDB" id="A0A6B8M6W2"/>
<dbReference type="Proteomes" id="UP000422569">
    <property type="component" value="Chromosome"/>
</dbReference>